<evidence type="ECO:0000313" key="2">
    <source>
        <dbReference type="Proteomes" id="UP001451782"/>
    </source>
</evidence>
<name>A0AAN0NFN3_9RHOB</name>
<sequence length="276" mass="30990">MTKIASVSYESKCIAQLCAIAKNDRGEIVRKRWSSGFFWRRGDVPFLITNRHCVTGRDGSNEPLKDGFDPIALHVFFRVPHERVAHDAQTYSNRSIEFHLWRDDEPDWQEHPKGSCIDVVALRFSDFPDQIHCVNDKEQYDHWQPEAGTDCFIVGYPEALGGSEGTPIWKRGSIASEPELGLDGMPVFLCDSATRKGLSGAPVFAKMLGNFSSEGRPFSGTASPQFFAHWTKFLGVYAGREGDEKDGFQLGRVWKASILSDVLNNTNTPESPFIRK</sequence>
<dbReference type="GO" id="GO:0006508">
    <property type="term" value="P:proteolysis"/>
    <property type="evidence" value="ECO:0007669"/>
    <property type="project" value="UniProtKB-KW"/>
</dbReference>
<reference evidence="1 2" key="1">
    <citation type="submission" date="2024-04" db="EMBL/GenBank/DDBJ databases">
        <title>Phylogenomic analyses of a clade within the roseobacter group suggest taxonomic reassignments of species of the genera Aestuariivita, Citreicella, Loktanella, Nautella, Pelagibaca, Ruegeria, Thalassobius, Thiobacimonas and Tropicibacter, and the proposal o.</title>
        <authorList>
            <person name="Jeon C.O."/>
        </authorList>
    </citation>
    <scope>NUCLEOTIDE SEQUENCE [LARGE SCALE GENOMIC DNA]</scope>
    <source>
        <strain evidence="1 2">G8-12</strain>
    </source>
</reference>
<evidence type="ECO:0000313" key="1">
    <source>
        <dbReference type="EMBL" id="WZU62295.1"/>
    </source>
</evidence>
<dbReference type="SUPFAM" id="SSF50494">
    <property type="entry name" value="Trypsin-like serine proteases"/>
    <property type="match status" value="1"/>
</dbReference>
<dbReference type="AlphaFoldDB" id="A0AAN0NFN3"/>
<dbReference type="EMBL" id="CP151762">
    <property type="protein sequence ID" value="WZU62295.1"/>
    <property type="molecule type" value="Genomic_DNA"/>
</dbReference>
<keyword evidence="1" id="KW-0378">Hydrolase</keyword>
<dbReference type="GO" id="GO:0008233">
    <property type="term" value="F:peptidase activity"/>
    <property type="evidence" value="ECO:0007669"/>
    <property type="project" value="UniProtKB-KW"/>
</dbReference>
<dbReference type="InterPro" id="IPR009003">
    <property type="entry name" value="Peptidase_S1_PA"/>
</dbReference>
<keyword evidence="2" id="KW-1185">Reference proteome</keyword>
<proteinExistence type="predicted"/>
<accession>A0AAN0NFN3</accession>
<dbReference type="KEGG" id="yag:AABB28_10270"/>
<keyword evidence="1" id="KW-0645">Protease</keyword>
<gene>
    <name evidence="1" type="ORF">AABB28_10270</name>
</gene>
<protein>
    <submittedName>
        <fullName evidence="1">Serine protease</fullName>
    </submittedName>
</protein>
<dbReference type="Pfam" id="PF13365">
    <property type="entry name" value="Trypsin_2"/>
    <property type="match status" value="1"/>
</dbReference>
<organism evidence="1 2">
    <name type="scientific">Yoonia algicola</name>
    <dbReference type="NCBI Taxonomy" id="3137368"/>
    <lineage>
        <taxon>Bacteria</taxon>
        <taxon>Pseudomonadati</taxon>
        <taxon>Pseudomonadota</taxon>
        <taxon>Alphaproteobacteria</taxon>
        <taxon>Rhodobacterales</taxon>
        <taxon>Paracoccaceae</taxon>
        <taxon>Yoonia</taxon>
    </lineage>
</organism>
<dbReference type="RefSeq" id="WP_342068703.1">
    <property type="nucleotide sequence ID" value="NZ_CP151762.1"/>
</dbReference>
<dbReference type="Proteomes" id="UP001451782">
    <property type="component" value="Chromosome"/>
</dbReference>